<dbReference type="AlphaFoldDB" id="A0A285PWU5"/>
<evidence type="ECO:0000313" key="2">
    <source>
        <dbReference type="Proteomes" id="UP000217549"/>
    </source>
</evidence>
<keyword evidence="2" id="KW-1185">Reference proteome</keyword>
<dbReference type="EMBL" id="LT907978">
    <property type="protein sequence ID" value="SOB72260.1"/>
    <property type="molecule type" value="Genomic_DNA"/>
</dbReference>
<evidence type="ECO:0000313" key="1">
    <source>
        <dbReference type="EMBL" id="SOB72260.1"/>
    </source>
</evidence>
<name>A0A285PWU5_9FIRM</name>
<organism evidence="1 2">
    <name type="scientific">Anaerobutyricum hallii</name>
    <dbReference type="NCBI Taxonomy" id="39488"/>
    <lineage>
        <taxon>Bacteria</taxon>
        <taxon>Bacillati</taxon>
        <taxon>Bacillota</taxon>
        <taxon>Clostridia</taxon>
        <taxon>Lachnospirales</taxon>
        <taxon>Lachnospiraceae</taxon>
        <taxon>Anaerobutyricum</taxon>
    </lineage>
</organism>
<accession>A0A285PWU5</accession>
<proteinExistence type="predicted"/>
<sequence>MKDSQGEICSSYHEKDLCKKPSTYLVFLENRSPVLLNKKFFLLYFHNILTIFIKCSNLRTTYIQNISEMYSWRRLLWSLKETNLLD</sequence>
<reference evidence="2" key="1">
    <citation type="submission" date="2017-09" db="EMBL/GenBank/DDBJ databases">
        <authorList>
            <person name="Shetty A S."/>
        </authorList>
    </citation>
    <scope>NUCLEOTIDE SEQUENCE [LARGE SCALE GENOMIC DNA]</scope>
</reference>
<protein>
    <submittedName>
        <fullName evidence="1">Uncharacterized protein</fullName>
    </submittedName>
</protein>
<dbReference type="KEGG" id="ehl:EHLA_1541"/>
<gene>
    <name evidence="1" type="ORF">EHLA_1541</name>
</gene>
<dbReference type="Proteomes" id="UP000217549">
    <property type="component" value="Chromosome I"/>
</dbReference>